<dbReference type="Proteomes" id="UP001596091">
    <property type="component" value="Unassembled WGS sequence"/>
</dbReference>
<evidence type="ECO:0000256" key="13">
    <source>
        <dbReference type="ARBA" id="ARBA00023157"/>
    </source>
</evidence>
<dbReference type="CDD" id="cd01335">
    <property type="entry name" value="Radical_SAM"/>
    <property type="match status" value="1"/>
</dbReference>
<keyword evidence="12 14" id="KW-0411">Iron-sulfur</keyword>
<keyword evidence="6 14" id="KW-0489">Methyltransferase</keyword>
<evidence type="ECO:0000313" key="16">
    <source>
        <dbReference type="EMBL" id="MFC5864741.1"/>
    </source>
</evidence>
<reference evidence="17" key="1">
    <citation type="journal article" date="2019" name="Int. J. Syst. Evol. Microbiol.">
        <title>The Global Catalogue of Microorganisms (GCM) 10K type strain sequencing project: providing services to taxonomists for standard genome sequencing and annotation.</title>
        <authorList>
            <consortium name="The Broad Institute Genomics Platform"/>
            <consortium name="The Broad Institute Genome Sequencing Center for Infectious Disease"/>
            <person name="Wu L."/>
            <person name="Ma J."/>
        </authorList>
    </citation>
    <scope>NUCLEOTIDE SEQUENCE [LARGE SCALE GENOMIC DNA]</scope>
    <source>
        <strain evidence="17">JCM 4087</strain>
    </source>
</reference>
<evidence type="ECO:0000256" key="11">
    <source>
        <dbReference type="ARBA" id="ARBA00023004"/>
    </source>
</evidence>
<dbReference type="NCBIfam" id="TIGR00048">
    <property type="entry name" value="rRNA_mod_RlmN"/>
    <property type="match status" value="1"/>
</dbReference>
<comment type="catalytic activity">
    <reaction evidence="14">
        <text>adenosine(37) in tRNA + 2 reduced [2Fe-2S]-[ferredoxin] + 2 S-adenosyl-L-methionine = 2-methyladenosine(37) in tRNA + 5'-deoxyadenosine + L-methionine + 2 oxidized [2Fe-2S]-[ferredoxin] + S-adenosyl-L-homocysteine</text>
        <dbReference type="Rhea" id="RHEA:43332"/>
        <dbReference type="Rhea" id="RHEA-COMP:10000"/>
        <dbReference type="Rhea" id="RHEA-COMP:10001"/>
        <dbReference type="Rhea" id="RHEA-COMP:10162"/>
        <dbReference type="Rhea" id="RHEA-COMP:10485"/>
        <dbReference type="ChEBI" id="CHEBI:17319"/>
        <dbReference type="ChEBI" id="CHEBI:33737"/>
        <dbReference type="ChEBI" id="CHEBI:33738"/>
        <dbReference type="ChEBI" id="CHEBI:57844"/>
        <dbReference type="ChEBI" id="CHEBI:57856"/>
        <dbReference type="ChEBI" id="CHEBI:59789"/>
        <dbReference type="ChEBI" id="CHEBI:74411"/>
        <dbReference type="ChEBI" id="CHEBI:74497"/>
        <dbReference type="EC" id="2.1.1.192"/>
    </reaction>
</comment>
<dbReference type="SUPFAM" id="SSF102114">
    <property type="entry name" value="Radical SAM enzymes"/>
    <property type="match status" value="1"/>
</dbReference>
<keyword evidence="3 14" id="KW-0004">4Fe-4S</keyword>
<dbReference type="InterPro" id="IPR027492">
    <property type="entry name" value="RNA_MTrfase_RlmN"/>
</dbReference>
<evidence type="ECO:0000256" key="7">
    <source>
        <dbReference type="ARBA" id="ARBA00022679"/>
    </source>
</evidence>
<feature type="active site" description="S-methylcysteine intermediate" evidence="14">
    <location>
        <position position="389"/>
    </location>
</feature>
<dbReference type="Pfam" id="PF04055">
    <property type="entry name" value="Radical_SAM"/>
    <property type="match status" value="1"/>
</dbReference>
<comment type="miscellaneous">
    <text evidence="14">Reaction proceeds by a ping-pong mechanism involving intermediate methylation of a conserved cysteine residue.</text>
</comment>
<evidence type="ECO:0000256" key="4">
    <source>
        <dbReference type="ARBA" id="ARBA00022490"/>
    </source>
</evidence>
<dbReference type="RefSeq" id="WP_263332636.1">
    <property type="nucleotide sequence ID" value="NZ_JAGSYH010000001.1"/>
</dbReference>
<dbReference type="GO" id="GO:0032259">
    <property type="term" value="P:methylation"/>
    <property type="evidence" value="ECO:0007669"/>
    <property type="project" value="UniProtKB-KW"/>
</dbReference>
<evidence type="ECO:0000259" key="15">
    <source>
        <dbReference type="PROSITE" id="PS51918"/>
    </source>
</evidence>
<evidence type="ECO:0000256" key="1">
    <source>
        <dbReference type="ARBA" id="ARBA00004496"/>
    </source>
</evidence>
<evidence type="ECO:0000256" key="10">
    <source>
        <dbReference type="ARBA" id="ARBA00022723"/>
    </source>
</evidence>
<feature type="binding site" evidence="14">
    <location>
        <begin position="268"/>
        <end position="270"/>
    </location>
    <ligand>
        <name>S-adenosyl-L-methionine</name>
        <dbReference type="ChEBI" id="CHEBI:59789"/>
    </ligand>
</feature>
<accession>A0ABW1EKB1</accession>
<dbReference type="InterPro" id="IPR013785">
    <property type="entry name" value="Aldolase_TIM"/>
</dbReference>
<dbReference type="InterPro" id="IPR040072">
    <property type="entry name" value="Methyltransferase_A"/>
</dbReference>
<gene>
    <name evidence="14 16" type="primary">rlmN</name>
    <name evidence="16" type="ORF">ACFPT7_20700</name>
</gene>
<dbReference type="InterPro" id="IPR048641">
    <property type="entry name" value="RlmN_N"/>
</dbReference>
<dbReference type="SFLD" id="SFLDG01062">
    <property type="entry name" value="methyltransferase_(Class_A)"/>
    <property type="match status" value="1"/>
</dbReference>
<dbReference type="HAMAP" id="MF_01849">
    <property type="entry name" value="RNA_methyltr_RlmN"/>
    <property type="match status" value="1"/>
</dbReference>
<comment type="subcellular location">
    <subcellularLocation>
        <location evidence="1 14">Cytoplasm</location>
    </subcellularLocation>
</comment>
<comment type="caution">
    <text evidence="14">Lacks conserved residue(s) required for the propagation of feature annotation.</text>
</comment>
<keyword evidence="7 14" id="KW-0808">Transferase</keyword>
<evidence type="ECO:0000256" key="3">
    <source>
        <dbReference type="ARBA" id="ARBA00022485"/>
    </source>
</evidence>
<evidence type="ECO:0000256" key="5">
    <source>
        <dbReference type="ARBA" id="ARBA00022552"/>
    </source>
</evidence>
<keyword evidence="17" id="KW-1185">Reference proteome</keyword>
<name>A0ABW1EKB1_9BACT</name>
<feature type="binding site" evidence="14">
    <location>
        <begin position="215"/>
        <end position="216"/>
    </location>
    <ligand>
        <name>S-adenosyl-L-methionine</name>
        <dbReference type="ChEBI" id="CHEBI:59789"/>
    </ligand>
</feature>
<dbReference type="Gene3D" id="1.10.150.530">
    <property type="match status" value="1"/>
</dbReference>
<feature type="binding site" evidence="14">
    <location>
        <position position="245"/>
    </location>
    <ligand>
        <name>S-adenosyl-L-methionine</name>
        <dbReference type="ChEBI" id="CHEBI:59789"/>
    </ligand>
</feature>
<dbReference type="GO" id="GO:0008168">
    <property type="term" value="F:methyltransferase activity"/>
    <property type="evidence" value="ECO:0007669"/>
    <property type="project" value="UniProtKB-KW"/>
</dbReference>
<organism evidence="16 17">
    <name type="scientific">Acidicapsa dinghuensis</name>
    <dbReference type="NCBI Taxonomy" id="2218256"/>
    <lineage>
        <taxon>Bacteria</taxon>
        <taxon>Pseudomonadati</taxon>
        <taxon>Acidobacteriota</taxon>
        <taxon>Terriglobia</taxon>
        <taxon>Terriglobales</taxon>
        <taxon>Acidobacteriaceae</taxon>
        <taxon>Acidicapsa</taxon>
    </lineage>
</organism>
<keyword evidence="10 14" id="KW-0479">Metal-binding</keyword>
<keyword evidence="13 14" id="KW-1015">Disulfide bond</keyword>
<keyword evidence="5 14" id="KW-0698">rRNA processing</keyword>
<sequence>MKTAQQQSDALKSDVLTGPLVSVGEIASARDSGSQATRALFGIDRAGLIAVFAELGEKPYRGRQMTDALYKQRVSSLDEVTTLPQTLKDKLVGAGWHVGRPRIAQAFKSVDGTERYLIDVGGQTVETVWMPEGDGGAEFSEEDAESGARGWKRATICVSSQIGCAVNCQFCLTAKLGLQRNLTAGEIAGQVVAVLDRHAVELNRNRVNLVFMGMGEPFLNYDNFMAAVRILMDEVGIAAQRMTVSTSGIVPGILRFAQEPARPKLAISLNAPNDSVREAVMPVNRKWNIAAVLDAVRTIPFKGREKVTFEYVMLGGVTDRPEHAADVIKLVRRANLPAMVNLIAWNPGPGIAYESPTAESVLAFQKLLLAAGIQTYVRRPRGRDIYAACGQLKRTTENAAPAA</sequence>
<feature type="binding site" evidence="14">
    <location>
        <position position="171"/>
    </location>
    <ligand>
        <name>[4Fe-4S] cluster</name>
        <dbReference type="ChEBI" id="CHEBI:49883"/>
        <note>4Fe-4S-S-AdoMet</note>
    </ligand>
</feature>
<feature type="binding site" evidence="14">
    <location>
        <position position="346"/>
    </location>
    <ligand>
        <name>S-adenosyl-L-methionine</name>
        <dbReference type="ChEBI" id="CHEBI:59789"/>
    </ligand>
</feature>
<dbReference type="PIRSF" id="PIRSF006004">
    <property type="entry name" value="CHP00048"/>
    <property type="match status" value="1"/>
</dbReference>
<comment type="caution">
    <text evidence="16">The sequence shown here is derived from an EMBL/GenBank/DDBJ whole genome shotgun (WGS) entry which is preliminary data.</text>
</comment>
<feature type="binding site" evidence="14">
    <location>
        <position position="168"/>
    </location>
    <ligand>
        <name>[4Fe-4S] cluster</name>
        <dbReference type="ChEBI" id="CHEBI:49883"/>
        <note>4Fe-4S-S-AdoMet</note>
    </ligand>
</feature>
<comment type="catalytic activity">
    <reaction evidence="14">
        <text>adenosine(2503) in 23S rRNA + 2 reduced [2Fe-2S]-[ferredoxin] + 2 S-adenosyl-L-methionine = 2-methyladenosine(2503) in 23S rRNA + 5'-deoxyadenosine + L-methionine + 2 oxidized [2Fe-2S]-[ferredoxin] + S-adenosyl-L-homocysteine</text>
        <dbReference type="Rhea" id="RHEA:42916"/>
        <dbReference type="Rhea" id="RHEA-COMP:10000"/>
        <dbReference type="Rhea" id="RHEA-COMP:10001"/>
        <dbReference type="Rhea" id="RHEA-COMP:10152"/>
        <dbReference type="Rhea" id="RHEA-COMP:10282"/>
        <dbReference type="ChEBI" id="CHEBI:17319"/>
        <dbReference type="ChEBI" id="CHEBI:33737"/>
        <dbReference type="ChEBI" id="CHEBI:33738"/>
        <dbReference type="ChEBI" id="CHEBI:57844"/>
        <dbReference type="ChEBI" id="CHEBI:57856"/>
        <dbReference type="ChEBI" id="CHEBI:59789"/>
        <dbReference type="ChEBI" id="CHEBI:74411"/>
        <dbReference type="ChEBI" id="CHEBI:74497"/>
        <dbReference type="EC" id="2.1.1.192"/>
    </reaction>
</comment>
<keyword evidence="4 14" id="KW-0963">Cytoplasm</keyword>
<keyword evidence="11 14" id="KW-0408">Iron</keyword>
<feature type="binding site" evidence="14">
    <location>
        <position position="164"/>
    </location>
    <ligand>
        <name>[4Fe-4S] cluster</name>
        <dbReference type="ChEBI" id="CHEBI:49883"/>
        <note>4Fe-4S-S-AdoMet</note>
    </ligand>
</feature>
<dbReference type="PANTHER" id="PTHR30544:SF5">
    <property type="entry name" value="RADICAL SAM CORE DOMAIN-CONTAINING PROTEIN"/>
    <property type="match status" value="1"/>
</dbReference>
<keyword evidence="9 14" id="KW-0819">tRNA processing</keyword>
<evidence type="ECO:0000256" key="14">
    <source>
        <dbReference type="HAMAP-Rule" id="MF_01849"/>
    </source>
</evidence>
<evidence type="ECO:0000256" key="2">
    <source>
        <dbReference type="ARBA" id="ARBA00007544"/>
    </source>
</evidence>
<dbReference type="InterPro" id="IPR058240">
    <property type="entry name" value="rSAM_sf"/>
</dbReference>
<keyword evidence="8 14" id="KW-0949">S-adenosyl-L-methionine</keyword>
<dbReference type="Gene3D" id="3.20.20.70">
    <property type="entry name" value="Aldolase class I"/>
    <property type="match status" value="1"/>
</dbReference>
<evidence type="ECO:0000256" key="8">
    <source>
        <dbReference type="ARBA" id="ARBA00022691"/>
    </source>
</evidence>
<dbReference type="InterPro" id="IPR007197">
    <property type="entry name" value="rSAM"/>
</dbReference>
<evidence type="ECO:0000313" key="17">
    <source>
        <dbReference type="Proteomes" id="UP001596091"/>
    </source>
</evidence>
<evidence type="ECO:0000256" key="6">
    <source>
        <dbReference type="ARBA" id="ARBA00022603"/>
    </source>
</evidence>
<dbReference type="SFLD" id="SFLDS00029">
    <property type="entry name" value="Radical_SAM"/>
    <property type="match status" value="1"/>
</dbReference>
<dbReference type="SFLD" id="SFLDF00275">
    <property type="entry name" value="adenosine_C2_methyltransferase"/>
    <property type="match status" value="1"/>
</dbReference>
<evidence type="ECO:0000256" key="9">
    <source>
        <dbReference type="ARBA" id="ARBA00022694"/>
    </source>
</evidence>
<evidence type="ECO:0000256" key="12">
    <source>
        <dbReference type="ARBA" id="ARBA00023014"/>
    </source>
</evidence>
<dbReference type="EC" id="2.1.1.192" evidence="14"/>
<dbReference type="EMBL" id="JBHSPH010000010">
    <property type="protein sequence ID" value="MFC5864741.1"/>
    <property type="molecule type" value="Genomic_DNA"/>
</dbReference>
<feature type="active site" description="Proton acceptor" evidence="14">
    <location>
        <position position="126"/>
    </location>
</feature>
<dbReference type="PANTHER" id="PTHR30544">
    <property type="entry name" value="23S RRNA METHYLTRANSFERASE"/>
    <property type="match status" value="1"/>
</dbReference>
<dbReference type="PROSITE" id="PS51918">
    <property type="entry name" value="RADICAL_SAM"/>
    <property type="match status" value="1"/>
</dbReference>
<comment type="cofactor">
    <cofactor evidence="14">
        <name>[4Fe-4S] cluster</name>
        <dbReference type="ChEBI" id="CHEBI:49883"/>
    </cofactor>
    <text evidence="14">Binds 1 [4Fe-4S] cluster. The cluster is coordinated with 3 cysteines and an exchangeable S-adenosyl-L-methionine.</text>
</comment>
<feature type="domain" description="Radical SAM core" evidence="15">
    <location>
        <begin position="150"/>
        <end position="384"/>
    </location>
</feature>
<proteinExistence type="inferred from homology"/>
<dbReference type="Pfam" id="PF21016">
    <property type="entry name" value="RlmN_N"/>
    <property type="match status" value="1"/>
</dbReference>
<comment type="function">
    <text evidence="14">Specifically methylates position 2 of adenine 2503 in 23S rRNA and position 2 of adenine 37 in tRNAs.</text>
</comment>
<protein>
    <recommendedName>
        <fullName evidence="14">Probable dual-specificity RNA methyltransferase RlmN</fullName>
        <ecNumber evidence="14">2.1.1.192</ecNumber>
    </recommendedName>
    <alternativeName>
        <fullName evidence="14">23S rRNA (adenine(2503)-C(2))-methyltransferase</fullName>
    </alternativeName>
    <alternativeName>
        <fullName evidence="14">23S rRNA m2A2503 methyltransferase</fullName>
    </alternativeName>
    <alternativeName>
        <fullName evidence="14">Ribosomal RNA large subunit methyltransferase N</fullName>
    </alternativeName>
    <alternativeName>
        <fullName evidence="14">tRNA (adenine(37)-C(2))-methyltransferase</fullName>
    </alternativeName>
    <alternativeName>
        <fullName evidence="14">tRNA m2A37 methyltransferase</fullName>
    </alternativeName>
</protein>
<dbReference type="InterPro" id="IPR004383">
    <property type="entry name" value="rRNA_lsu_MTrfase_RlmN/Cfr"/>
</dbReference>
<comment type="similarity">
    <text evidence="2 14">Belongs to the radical SAM superfamily. RlmN family.</text>
</comment>